<organism evidence="3 4">
    <name type="scientific">Cochliobolus sativus (strain ND90Pr / ATCC 201652)</name>
    <name type="common">Common root rot and spot blotch fungus</name>
    <name type="synonym">Bipolaris sorokiniana</name>
    <dbReference type="NCBI Taxonomy" id="665912"/>
    <lineage>
        <taxon>Eukaryota</taxon>
        <taxon>Fungi</taxon>
        <taxon>Dikarya</taxon>
        <taxon>Ascomycota</taxon>
        <taxon>Pezizomycotina</taxon>
        <taxon>Dothideomycetes</taxon>
        <taxon>Pleosporomycetidae</taxon>
        <taxon>Pleosporales</taxon>
        <taxon>Pleosporineae</taxon>
        <taxon>Pleosporaceae</taxon>
        <taxon>Bipolaris</taxon>
    </lineage>
</organism>
<dbReference type="Proteomes" id="UP000016934">
    <property type="component" value="Unassembled WGS sequence"/>
</dbReference>
<reference evidence="3 4" key="1">
    <citation type="journal article" date="2012" name="PLoS Pathog.">
        <title>Diverse lifestyles and strategies of plant pathogenesis encoded in the genomes of eighteen Dothideomycetes fungi.</title>
        <authorList>
            <person name="Ohm R.A."/>
            <person name="Feau N."/>
            <person name="Henrissat B."/>
            <person name="Schoch C.L."/>
            <person name="Horwitz B.A."/>
            <person name="Barry K.W."/>
            <person name="Condon B.J."/>
            <person name="Copeland A.C."/>
            <person name="Dhillon B."/>
            <person name="Glaser F."/>
            <person name="Hesse C.N."/>
            <person name="Kosti I."/>
            <person name="LaButti K."/>
            <person name="Lindquist E.A."/>
            <person name="Lucas S."/>
            <person name="Salamov A.A."/>
            <person name="Bradshaw R.E."/>
            <person name="Ciuffetti L."/>
            <person name="Hamelin R.C."/>
            <person name="Kema G.H.J."/>
            <person name="Lawrence C."/>
            <person name="Scott J.A."/>
            <person name="Spatafora J.W."/>
            <person name="Turgeon B.G."/>
            <person name="de Wit P.J.G.M."/>
            <person name="Zhong S."/>
            <person name="Goodwin S.B."/>
            <person name="Grigoriev I.V."/>
        </authorList>
    </citation>
    <scope>NUCLEOTIDE SEQUENCE [LARGE SCALE GENOMIC DNA]</scope>
    <source>
        <strain evidence="4">ND90Pr / ATCC 201652</strain>
    </source>
</reference>
<accession>M2SLR6</accession>
<keyword evidence="2" id="KW-0812">Transmembrane</keyword>
<keyword evidence="2" id="KW-1133">Transmembrane helix</keyword>
<dbReference type="EMBL" id="KB445638">
    <property type="protein sequence ID" value="EMD68098.1"/>
    <property type="molecule type" value="Genomic_DNA"/>
</dbReference>
<dbReference type="KEGG" id="bsc:COCSADRAFT_268788"/>
<evidence type="ECO:0000256" key="2">
    <source>
        <dbReference type="SAM" id="Phobius"/>
    </source>
</evidence>
<dbReference type="GeneID" id="19135573"/>
<evidence type="ECO:0000313" key="4">
    <source>
        <dbReference type="Proteomes" id="UP000016934"/>
    </source>
</evidence>
<reference evidence="4" key="2">
    <citation type="journal article" date="2013" name="PLoS Genet.">
        <title>Comparative genome structure, secondary metabolite, and effector coding capacity across Cochliobolus pathogens.</title>
        <authorList>
            <person name="Condon B.J."/>
            <person name="Leng Y."/>
            <person name="Wu D."/>
            <person name="Bushley K.E."/>
            <person name="Ohm R.A."/>
            <person name="Otillar R."/>
            <person name="Martin J."/>
            <person name="Schackwitz W."/>
            <person name="Grimwood J."/>
            <person name="MohdZainudin N."/>
            <person name="Xue C."/>
            <person name="Wang R."/>
            <person name="Manning V.A."/>
            <person name="Dhillon B."/>
            <person name="Tu Z.J."/>
            <person name="Steffenson B.J."/>
            <person name="Salamov A."/>
            <person name="Sun H."/>
            <person name="Lowry S."/>
            <person name="LaButti K."/>
            <person name="Han J."/>
            <person name="Copeland A."/>
            <person name="Lindquist E."/>
            <person name="Barry K."/>
            <person name="Schmutz J."/>
            <person name="Baker S.E."/>
            <person name="Ciuffetti L.M."/>
            <person name="Grigoriev I.V."/>
            <person name="Zhong S."/>
            <person name="Turgeon B.G."/>
        </authorList>
    </citation>
    <scope>NUCLEOTIDE SEQUENCE [LARGE SCALE GENOMIC DNA]</scope>
    <source>
        <strain evidence="4">ND90Pr / ATCC 201652</strain>
    </source>
</reference>
<dbReference type="HOGENOM" id="CLU_2413115_0_0_1"/>
<evidence type="ECO:0008006" key="5">
    <source>
        <dbReference type="Google" id="ProtNLM"/>
    </source>
</evidence>
<name>M2SLR6_COCSN</name>
<feature type="transmembrane region" description="Helical" evidence="2">
    <location>
        <begin position="36"/>
        <end position="66"/>
    </location>
</feature>
<keyword evidence="2" id="KW-0472">Membrane</keyword>
<evidence type="ECO:0000313" key="3">
    <source>
        <dbReference type="EMBL" id="EMD68098.1"/>
    </source>
</evidence>
<dbReference type="AlphaFoldDB" id="M2SLR6"/>
<proteinExistence type="predicted"/>
<dbReference type="RefSeq" id="XP_007695797.1">
    <property type="nucleotide sequence ID" value="XM_007697607.1"/>
</dbReference>
<sequence>MLSPSPEENQAKPFWQSRASPSSLIRKKSRGDTRSTLFFCLFLSLSVSPVLLVHFLFFLSFFLLAICREGGGGVSSLKIFFFGIHTAVSVLD</sequence>
<gene>
    <name evidence="3" type="ORF">COCSADRAFT_268788</name>
</gene>
<keyword evidence="4" id="KW-1185">Reference proteome</keyword>
<feature type="region of interest" description="Disordered" evidence="1">
    <location>
        <begin position="1"/>
        <end position="29"/>
    </location>
</feature>
<evidence type="ECO:0000256" key="1">
    <source>
        <dbReference type="SAM" id="MobiDB-lite"/>
    </source>
</evidence>
<protein>
    <recommendedName>
        <fullName evidence="5">Transmembrane protein</fullName>
    </recommendedName>
</protein>